<evidence type="ECO:0000313" key="2">
    <source>
        <dbReference type="Proteomes" id="UP001497680"/>
    </source>
</evidence>
<sequence>MLDQGNNSISNSDSNSTVLSELTTSTRRYLGRCNDTACLADTKSDLREQPSAHPVRTPNNLHYACKTQPALRDSLQSIYVGKNDVAYRYMQGSVITFSIDYGSFPDFRSTLYAMYSLVEAADEWNRGGIGVIFRMVPTREPAVFQLVYSTDNEGRLNCLAESFFPNDTQGEEQPRLYVFWSAFLQLSFDHMVNTFCHELGHILGVRHGHARTDEREARTSSMEVGEYDPSSVMNYYDDLNQMRIRESDYNNVRRFYALDGEERYDNFTIRTIVPKEFDPLSHGWQLL</sequence>
<dbReference type="EMBL" id="MU394294">
    <property type="protein sequence ID" value="KAI6089656.1"/>
    <property type="molecule type" value="Genomic_DNA"/>
</dbReference>
<keyword evidence="2" id="KW-1185">Reference proteome</keyword>
<accession>A0ACC0DA71</accession>
<protein>
    <submittedName>
        <fullName evidence="1">Uncharacterized protein</fullName>
    </submittedName>
</protein>
<reference evidence="1 2" key="1">
    <citation type="journal article" date="2022" name="New Phytol.">
        <title>Ecological generalism drives hyperdiversity of secondary metabolite gene clusters in xylarialean endophytes.</title>
        <authorList>
            <person name="Franco M.E.E."/>
            <person name="Wisecaver J.H."/>
            <person name="Arnold A.E."/>
            <person name="Ju Y.M."/>
            <person name="Slot J.C."/>
            <person name="Ahrendt S."/>
            <person name="Moore L.P."/>
            <person name="Eastman K.E."/>
            <person name="Scott K."/>
            <person name="Konkel Z."/>
            <person name="Mondo S.J."/>
            <person name="Kuo A."/>
            <person name="Hayes R.D."/>
            <person name="Haridas S."/>
            <person name="Andreopoulos B."/>
            <person name="Riley R."/>
            <person name="LaButti K."/>
            <person name="Pangilinan J."/>
            <person name="Lipzen A."/>
            <person name="Amirebrahimi M."/>
            <person name="Yan J."/>
            <person name="Adam C."/>
            <person name="Keymanesh K."/>
            <person name="Ng V."/>
            <person name="Louie K."/>
            <person name="Northen T."/>
            <person name="Drula E."/>
            <person name="Henrissat B."/>
            <person name="Hsieh H.M."/>
            <person name="Youens-Clark K."/>
            <person name="Lutzoni F."/>
            <person name="Miadlikowska J."/>
            <person name="Eastwood D.C."/>
            <person name="Hamelin R.C."/>
            <person name="Grigoriev I.V."/>
            <person name="U'Ren J.M."/>
        </authorList>
    </citation>
    <scope>NUCLEOTIDE SEQUENCE [LARGE SCALE GENOMIC DNA]</scope>
    <source>
        <strain evidence="1 2">ER1909</strain>
    </source>
</reference>
<comment type="caution">
    <text evidence="1">The sequence shown here is derived from an EMBL/GenBank/DDBJ whole genome shotgun (WGS) entry which is preliminary data.</text>
</comment>
<organism evidence="1 2">
    <name type="scientific">Hypoxylon rubiginosum</name>
    <dbReference type="NCBI Taxonomy" id="110542"/>
    <lineage>
        <taxon>Eukaryota</taxon>
        <taxon>Fungi</taxon>
        <taxon>Dikarya</taxon>
        <taxon>Ascomycota</taxon>
        <taxon>Pezizomycotina</taxon>
        <taxon>Sordariomycetes</taxon>
        <taxon>Xylariomycetidae</taxon>
        <taxon>Xylariales</taxon>
        <taxon>Hypoxylaceae</taxon>
        <taxon>Hypoxylon</taxon>
    </lineage>
</organism>
<gene>
    <name evidence="1" type="ORF">F4821DRAFT_230640</name>
</gene>
<proteinExistence type="predicted"/>
<name>A0ACC0DA71_9PEZI</name>
<evidence type="ECO:0000313" key="1">
    <source>
        <dbReference type="EMBL" id="KAI6089656.1"/>
    </source>
</evidence>
<dbReference type="Proteomes" id="UP001497680">
    <property type="component" value="Unassembled WGS sequence"/>
</dbReference>